<keyword evidence="5" id="KW-1185">Reference proteome</keyword>
<reference evidence="4 5" key="1">
    <citation type="submission" date="2023-01" db="EMBL/GenBank/DDBJ databases">
        <title>Cultivation and genomic characterization of new, ubiquitous marine nitrite-oxidizing bacteria from the Nitrospirales.</title>
        <authorList>
            <person name="Mueller A.J."/>
            <person name="Daebeler A."/>
            <person name="Herbold C.W."/>
            <person name="Kirkegaard R.H."/>
            <person name="Daims H."/>
        </authorList>
    </citation>
    <scope>NUCLEOTIDE SEQUENCE [LARGE SCALE GENOMIC DNA]</scope>
    <source>
        <strain evidence="4 5">VA</strain>
    </source>
</reference>
<dbReference type="KEGG" id="nall:PP769_16840"/>
<dbReference type="InterPro" id="IPR011006">
    <property type="entry name" value="CheY-like_superfamily"/>
</dbReference>
<dbReference type="PANTHER" id="PTHR44591">
    <property type="entry name" value="STRESS RESPONSE REGULATOR PROTEIN 1"/>
    <property type="match status" value="1"/>
</dbReference>
<sequence length="125" mass="14006">MKRILLVDDHQMAREALKEFLEAQGYNIEEAENGAVGLALIQQGRSFDLVISDNQMPVMTGLEFVQRLAQQSYISTHPLILYSGQLTMELEQQVRALGVYAVLQKPYNLQDLLVIVRQAISGSDA</sequence>
<dbReference type="InterPro" id="IPR050595">
    <property type="entry name" value="Bact_response_regulator"/>
</dbReference>
<dbReference type="AlphaFoldDB" id="A0AA96JS20"/>
<dbReference type="SUPFAM" id="SSF52172">
    <property type="entry name" value="CheY-like"/>
    <property type="match status" value="1"/>
</dbReference>
<evidence type="ECO:0000313" key="5">
    <source>
        <dbReference type="Proteomes" id="UP001302719"/>
    </source>
</evidence>
<proteinExistence type="predicted"/>
<dbReference type="PROSITE" id="PS50110">
    <property type="entry name" value="RESPONSE_REGULATORY"/>
    <property type="match status" value="1"/>
</dbReference>
<organism evidence="4 5">
    <name type="scientific">Candidatus Nitrospira allomarina</name>
    <dbReference type="NCBI Taxonomy" id="3020900"/>
    <lineage>
        <taxon>Bacteria</taxon>
        <taxon>Pseudomonadati</taxon>
        <taxon>Nitrospirota</taxon>
        <taxon>Nitrospiria</taxon>
        <taxon>Nitrospirales</taxon>
        <taxon>Nitrospiraceae</taxon>
        <taxon>Nitrospira</taxon>
    </lineage>
</organism>
<dbReference type="GO" id="GO:0000160">
    <property type="term" value="P:phosphorelay signal transduction system"/>
    <property type="evidence" value="ECO:0007669"/>
    <property type="project" value="InterPro"/>
</dbReference>
<dbReference type="RefSeq" id="WP_312642309.1">
    <property type="nucleotide sequence ID" value="NZ_CP116967.1"/>
</dbReference>
<dbReference type="PANTHER" id="PTHR44591:SF3">
    <property type="entry name" value="RESPONSE REGULATORY DOMAIN-CONTAINING PROTEIN"/>
    <property type="match status" value="1"/>
</dbReference>
<name>A0AA96JS20_9BACT</name>
<evidence type="ECO:0000256" key="1">
    <source>
        <dbReference type="ARBA" id="ARBA00022553"/>
    </source>
</evidence>
<accession>A0AA96JS20</accession>
<dbReference type="EMBL" id="CP116967">
    <property type="protein sequence ID" value="WNM57615.1"/>
    <property type="molecule type" value="Genomic_DNA"/>
</dbReference>
<dbReference type="Gene3D" id="3.40.50.2300">
    <property type="match status" value="1"/>
</dbReference>
<dbReference type="Proteomes" id="UP001302719">
    <property type="component" value="Chromosome"/>
</dbReference>
<dbReference type="InterPro" id="IPR001789">
    <property type="entry name" value="Sig_transdc_resp-reg_receiver"/>
</dbReference>
<evidence type="ECO:0000256" key="2">
    <source>
        <dbReference type="PROSITE-ProRule" id="PRU00169"/>
    </source>
</evidence>
<dbReference type="Pfam" id="PF00072">
    <property type="entry name" value="Response_reg"/>
    <property type="match status" value="1"/>
</dbReference>
<feature type="modified residue" description="4-aspartylphosphate" evidence="2">
    <location>
        <position position="53"/>
    </location>
</feature>
<evidence type="ECO:0000259" key="3">
    <source>
        <dbReference type="PROSITE" id="PS50110"/>
    </source>
</evidence>
<evidence type="ECO:0000313" key="4">
    <source>
        <dbReference type="EMBL" id="WNM57615.1"/>
    </source>
</evidence>
<protein>
    <submittedName>
        <fullName evidence="4">Response regulator</fullName>
    </submittedName>
</protein>
<keyword evidence="1 2" id="KW-0597">Phosphoprotein</keyword>
<dbReference type="SMART" id="SM00448">
    <property type="entry name" value="REC"/>
    <property type="match status" value="1"/>
</dbReference>
<dbReference type="CDD" id="cd17546">
    <property type="entry name" value="REC_hyHK_CKI1_RcsC-like"/>
    <property type="match status" value="1"/>
</dbReference>
<feature type="domain" description="Response regulatory" evidence="3">
    <location>
        <begin position="3"/>
        <end position="120"/>
    </location>
</feature>
<gene>
    <name evidence="4" type="ORF">PP769_16840</name>
</gene>